<dbReference type="GeneID" id="300582074"/>
<sequence length="135" mass="14216">MPRARATRGPGGWLQKASRDLILRVGPRRTDWANIQQQQHQRRHATTAPTTTATKRKATLCCSRDPDPDHTPAGARSCSSGCCPAPCHVESDGGSVGRRASSRLDGVLATVPPDISVCLLVCCAAAAAPDSCCLV</sequence>
<dbReference type="EMBL" id="PPTA01000028">
    <property type="protein sequence ID" value="TFA97721.1"/>
    <property type="molecule type" value="Genomic_DNA"/>
</dbReference>
<dbReference type="Proteomes" id="UP001642720">
    <property type="component" value="Unassembled WGS sequence"/>
</dbReference>
<proteinExistence type="predicted"/>
<evidence type="ECO:0000313" key="2">
    <source>
        <dbReference type="Proteomes" id="UP001642720"/>
    </source>
</evidence>
<keyword evidence="2" id="KW-1185">Reference proteome</keyword>
<comment type="caution">
    <text evidence="1">The sequence shown here is derived from an EMBL/GenBank/DDBJ whole genome shotgun (WGS) entry which is preliminary data.</text>
</comment>
<evidence type="ECO:0000313" key="1">
    <source>
        <dbReference type="EMBL" id="TFA97721.1"/>
    </source>
</evidence>
<dbReference type="RefSeq" id="XP_073553923.1">
    <property type="nucleotide sequence ID" value="XM_073707624.1"/>
</dbReference>
<accession>A0ABY2GQX9</accession>
<protein>
    <submittedName>
        <fullName evidence="1">Uncharacterized protein</fullName>
    </submittedName>
</protein>
<reference evidence="1 2" key="1">
    <citation type="submission" date="2018-01" db="EMBL/GenBank/DDBJ databases">
        <title>Genome characterization of the sugarcane-associated fungus Trichoderma ghanense CCMA-1212 and their application in lignocelulose bioconversion.</title>
        <authorList>
            <person name="Steindorff A.S."/>
            <person name="Mendes T.D."/>
            <person name="Vilela E.S.D."/>
            <person name="Rodrigues D.S."/>
            <person name="Formighieri E.F."/>
            <person name="Melo I.S."/>
            <person name="Favaro L.C.L."/>
        </authorList>
    </citation>
    <scope>NUCLEOTIDE SEQUENCE [LARGE SCALE GENOMIC DNA]</scope>
    <source>
        <strain evidence="1 2">CCMA-1212</strain>
    </source>
</reference>
<name>A0ABY2GQX9_9HYPO</name>
<organism evidence="1 2">
    <name type="scientific">Trichoderma ghanense</name>
    <dbReference type="NCBI Taxonomy" id="65468"/>
    <lineage>
        <taxon>Eukaryota</taxon>
        <taxon>Fungi</taxon>
        <taxon>Dikarya</taxon>
        <taxon>Ascomycota</taxon>
        <taxon>Pezizomycotina</taxon>
        <taxon>Sordariomycetes</taxon>
        <taxon>Hypocreomycetidae</taxon>
        <taxon>Hypocreales</taxon>
        <taxon>Hypocreaceae</taxon>
        <taxon>Trichoderma</taxon>
    </lineage>
</organism>
<gene>
    <name evidence="1" type="ORF">CCMA1212_010587</name>
</gene>